<accession>A0ABY4BT67</accession>
<protein>
    <submittedName>
        <fullName evidence="2">Uncharacterized protein</fullName>
    </submittedName>
</protein>
<name>A0ABY4BT67_9FLAO</name>
<evidence type="ECO:0000313" key="3">
    <source>
        <dbReference type="Proteomes" id="UP000831460"/>
    </source>
</evidence>
<evidence type="ECO:0000313" key="2">
    <source>
        <dbReference type="EMBL" id="UOE42387.1"/>
    </source>
</evidence>
<feature type="transmembrane region" description="Helical" evidence="1">
    <location>
        <begin position="12"/>
        <end position="28"/>
    </location>
</feature>
<dbReference type="Proteomes" id="UP000831460">
    <property type="component" value="Chromosome"/>
</dbReference>
<keyword evidence="1" id="KW-0812">Transmembrane</keyword>
<proteinExistence type="predicted"/>
<dbReference type="EMBL" id="CP094532">
    <property type="protein sequence ID" value="UOE42387.1"/>
    <property type="molecule type" value="Genomic_DNA"/>
</dbReference>
<evidence type="ECO:0000256" key="1">
    <source>
        <dbReference type="SAM" id="Phobius"/>
    </source>
</evidence>
<reference evidence="2 3" key="1">
    <citation type="submission" date="2022-03" db="EMBL/GenBank/DDBJ databases">
        <title>Chryseobacterium sp. isolated from particulate matters in swine house.</title>
        <authorList>
            <person name="Won M."/>
            <person name="Kim S.-J."/>
            <person name="Kwon S.-W."/>
        </authorList>
    </citation>
    <scope>NUCLEOTIDE SEQUENCE [LARGE SCALE GENOMIC DNA]</scope>
    <source>
        <strain evidence="2 3">SC2-2</strain>
    </source>
</reference>
<gene>
    <name evidence="2" type="ORF">MTP09_07065</name>
</gene>
<keyword evidence="1" id="KW-0472">Membrane</keyword>
<organism evidence="2 3">
    <name type="scientific">Chryseobacterium suipulveris</name>
    <dbReference type="NCBI Taxonomy" id="2929800"/>
    <lineage>
        <taxon>Bacteria</taxon>
        <taxon>Pseudomonadati</taxon>
        <taxon>Bacteroidota</taxon>
        <taxon>Flavobacteriia</taxon>
        <taxon>Flavobacteriales</taxon>
        <taxon>Weeksellaceae</taxon>
        <taxon>Chryseobacterium group</taxon>
        <taxon>Chryseobacterium</taxon>
    </lineage>
</organism>
<keyword evidence="1" id="KW-1133">Transmembrane helix</keyword>
<dbReference type="RefSeq" id="WP_243551503.1">
    <property type="nucleotide sequence ID" value="NZ_CP094532.1"/>
</dbReference>
<keyword evidence="3" id="KW-1185">Reference proteome</keyword>
<sequence length="46" mass="5531">MKTLNLPLLRSWLYLLLLLLQTFGFYEADKKADTLIKTARREYKIK</sequence>